<evidence type="ECO:0000256" key="1">
    <source>
        <dbReference type="SAM" id="MobiDB-lite"/>
    </source>
</evidence>
<organism evidence="3 4">
    <name type="scientific">Colletotrichum gloeosporioides</name>
    <name type="common">Anthracnose fungus</name>
    <name type="synonym">Glomerella cingulata</name>
    <dbReference type="NCBI Taxonomy" id="474922"/>
    <lineage>
        <taxon>Eukaryota</taxon>
        <taxon>Fungi</taxon>
        <taxon>Dikarya</taxon>
        <taxon>Ascomycota</taxon>
        <taxon>Pezizomycotina</taxon>
        <taxon>Sordariomycetes</taxon>
        <taxon>Hypocreomycetidae</taxon>
        <taxon>Glomerellales</taxon>
        <taxon>Glomerellaceae</taxon>
        <taxon>Colletotrichum</taxon>
        <taxon>Colletotrichum gloeosporioides species complex</taxon>
    </lineage>
</organism>
<evidence type="ECO:0000313" key="3">
    <source>
        <dbReference type="EMBL" id="KAF3801573.1"/>
    </source>
</evidence>
<name>A0A8H4FGJ9_COLGL</name>
<keyword evidence="2" id="KW-1133">Transmembrane helix</keyword>
<protein>
    <submittedName>
        <fullName evidence="3">Uncharacterized protein</fullName>
    </submittedName>
</protein>
<dbReference type="RefSeq" id="XP_045260732.1">
    <property type="nucleotide sequence ID" value="XM_045414610.1"/>
</dbReference>
<reference evidence="3" key="1">
    <citation type="journal article" date="2020" name="Phytopathology">
        <title>Genome sequence and comparative analysis of Colletotrichum gloeosporioides isolated from Liriodendron leaves.</title>
        <authorList>
            <person name="Fu F.F."/>
            <person name="Hao Z."/>
            <person name="Wang P."/>
            <person name="Lu Y."/>
            <person name="Xue L.J."/>
            <person name="Wei G."/>
            <person name="Tian Y."/>
            <person name="Baishi H."/>
            <person name="Xu H."/>
            <person name="Shi J."/>
            <person name="Cheng T."/>
            <person name="Wang G."/>
            <person name="Yi Y."/>
            <person name="Chen J."/>
        </authorList>
    </citation>
    <scope>NUCLEOTIDE SEQUENCE</scope>
    <source>
        <strain evidence="3">Lc1</strain>
    </source>
</reference>
<dbReference type="PANTHER" id="PTHR37544:SF3">
    <property type="entry name" value="SPRAY"/>
    <property type="match status" value="1"/>
</dbReference>
<dbReference type="Pfam" id="PF11915">
    <property type="entry name" value="DUF3433"/>
    <property type="match status" value="1"/>
</dbReference>
<comment type="caution">
    <text evidence="3">The sequence shown here is derived from an EMBL/GenBank/DDBJ whole genome shotgun (WGS) entry which is preliminary data.</text>
</comment>
<feature type="compositionally biased region" description="Polar residues" evidence="1">
    <location>
        <begin position="733"/>
        <end position="744"/>
    </location>
</feature>
<dbReference type="InterPro" id="IPR021840">
    <property type="entry name" value="DUF3433"/>
</dbReference>
<reference evidence="3" key="2">
    <citation type="submission" date="2020-03" db="EMBL/GenBank/DDBJ databases">
        <authorList>
            <person name="Fu F.-F."/>
            <person name="Chen J."/>
        </authorList>
    </citation>
    <scope>NUCLEOTIDE SEQUENCE</scope>
    <source>
        <strain evidence="3">Lc1</strain>
    </source>
</reference>
<dbReference type="Proteomes" id="UP000613401">
    <property type="component" value="Unassembled WGS sequence"/>
</dbReference>
<accession>A0A8H4FGJ9</accession>
<evidence type="ECO:0000313" key="4">
    <source>
        <dbReference type="Proteomes" id="UP000613401"/>
    </source>
</evidence>
<dbReference type="AlphaFoldDB" id="A0A8H4FGJ9"/>
<dbReference type="PANTHER" id="PTHR37544">
    <property type="entry name" value="SPRAY-RELATED"/>
    <property type="match status" value="1"/>
</dbReference>
<proteinExistence type="predicted"/>
<keyword evidence="2" id="KW-0472">Membrane</keyword>
<evidence type="ECO:0000256" key="2">
    <source>
        <dbReference type="SAM" id="Phobius"/>
    </source>
</evidence>
<feature type="transmembrane region" description="Helical" evidence="2">
    <location>
        <begin position="214"/>
        <end position="237"/>
    </location>
</feature>
<keyword evidence="4" id="KW-1185">Reference proteome</keyword>
<dbReference type="GeneID" id="69021897"/>
<dbReference type="EMBL" id="WVTB01000066">
    <property type="protein sequence ID" value="KAF3801573.1"/>
    <property type="molecule type" value="Genomic_DNA"/>
</dbReference>
<feature type="transmembrane region" description="Helical" evidence="2">
    <location>
        <begin position="112"/>
        <end position="132"/>
    </location>
</feature>
<keyword evidence="2" id="KW-0812">Transmembrane</keyword>
<gene>
    <name evidence="3" type="ORF">GCG54_00014789</name>
</gene>
<feature type="region of interest" description="Disordered" evidence="1">
    <location>
        <begin position="1"/>
        <end position="30"/>
    </location>
</feature>
<sequence length="885" mass="98591">MTEHGQQFIGVNDVAGDVHPEDNETSPLYFTGCTTSAQSIQDESASTTHKVNSGVRSEHPGGLCLQYQRLSSHVDHLTLTDASDSGGKEDEPRALSGQVVAWSPTWLRPISLFSFMGVFVVSTAALCGVFAYSQKHDGLMMIQTDYASGWRFGPVAVLTAISVLWSRVELQALRYMPWIALKQHLPRRKDDHALDYTAMLPHAVLFESFKRRHYLVVIATLASLLIKAQIVLAPGLLSVNSVQVANEVDVKVLDSFEDRFNDTRALDGRAYHLIKALQNFQLQLPFGVTEDTAYQTFISRNATARGSIDAPLIVEVDGLFADMHCLKLESFTSTEPKPEQLPNTNETLYYVVELMLRFQGCESADYALSSTLLHDELGLLFFTDVDPDFRELQLQQETWLGSFRIENTPKSLDLSTNNRKLVSSLLLYQDDPTLVYPQNTYANLVFPALGSAKDVDVSERVSLKLAAPAVRLGSECSRVQPKDYRVVNHGDPSLFRDIYVAEFITCPDGRQAELTNAVNVGDSREDGEIAGGPRDIYFAEEFASPYNLFTINDVCELGLESDAYGHSYTFSRTETYAWGVYNASTHQFDNLTIWRCNYTWEEVGTEVNLRVLNGDFVLDTTRPPRPDESTTRPLNPTFNIPPIGYEFDDLSVGSAQPSVELDWELGGSKNDQFAVLFEPHGPFSAQDLRDPDKEHAIVKKLGHNYALIAAQLANLENRFSMTESSADRPPPSSGLSKLNATATDNEPRRLRQNSEVTWALVTMVALIALTNVWTLLSTASRHFLGKPLPLDMDVKGLAPDGFNSMAAMFALLKGSNIRAYLPDDVERLSSKRLYEHMDDLEFRLGWFYRAEDQSRVFTVGVIGDPGFMFLGSKEGTAKEEPLVAP</sequence>
<feature type="transmembrane region" description="Helical" evidence="2">
    <location>
        <begin position="152"/>
        <end position="168"/>
    </location>
</feature>
<feature type="region of interest" description="Disordered" evidence="1">
    <location>
        <begin position="720"/>
        <end position="749"/>
    </location>
</feature>